<evidence type="ECO:0000259" key="6">
    <source>
        <dbReference type="Pfam" id="PF00884"/>
    </source>
</evidence>
<dbReference type="CDD" id="cd16025">
    <property type="entry name" value="PAS_like"/>
    <property type="match status" value="1"/>
</dbReference>
<sequence>MSRPISRPNVVLVLADDMGFSDIGCYGGEISTPNLDRLAAHGVRMAQFYNTARCSPSRASLLTGLHPHQTGVGVLTYADLPDAYPGVLNDRCVTLAEVLGAAGYSTWMAGKWHLTGSRAEPDAAWPTRRGFHRFFGTIDGAANYFNPTSLHRDETPVPESELPDDFYYTEAIAGAAVGFITDHATGRADDRPFFLYTAFTAPHWPLHAPDDDVAAVAGRYDAGWDVLRARRHRRLVDEGILDPAWTPNDRDPEVPAWADTEHRAWEARRMEVYAAQVEAMDRGIGRIVAALDDAGELDDTIFLFLSDNGGCAEGQGAGYMDEVGDRIDSMRVRTRRGERIYRGNVPGVLPGPETTYGSYGRAWANLSNTPFREYKHWVHEGGIATPLVVHWPAGIAESGVIRQQPFQLPDILATVLDATGVDYPGSGPDRGPDTGQDSDPDRAPLPPEGRSMLDAWRTDRTDPGHTLYWEHEGNAALRRGRWKLVRKYPGDWELYDIEADRTETRDRAADHPETVAELARAYQTWADRCGVLPRDQVIAVRDAHPSWIARQR</sequence>
<evidence type="ECO:0000256" key="2">
    <source>
        <dbReference type="ARBA" id="ARBA00022723"/>
    </source>
</evidence>
<feature type="domain" description="Sulfatase N-terminal" evidence="6">
    <location>
        <begin position="8"/>
        <end position="421"/>
    </location>
</feature>
<evidence type="ECO:0000313" key="8">
    <source>
        <dbReference type="Proteomes" id="UP001597479"/>
    </source>
</evidence>
<dbReference type="Proteomes" id="UP001597479">
    <property type="component" value="Unassembled WGS sequence"/>
</dbReference>
<evidence type="ECO:0000256" key="5">
    <source>
        <dbReference type="SAM" id="MobiDB-lite"/>
    </source>
</evidence>
<dbReference type="InterPro" id="IPR017850">
    <property type="entry name" value="Alkaline_phosphatase_core_sf"/>
</dbReference>
<keyword evidence="8" id="KW-1185">Reference proteome</keyword>
<dbReference type="GO" id="GO:0016787">
    <property type="term" value="F:hydrolase activity"/>
    <property type="evidence" value="ECO:0007669"/>
    <property type="project" value="UniProtKB-KW"/>
</dbReference>
<dbReference type="Gene3D" id="3.40.720.10">
    <property type="entry name" value="Alkaline Phosphatase, subunit A"/>
    <property type="match status" value="1"/>
</dbReference>
<comment type="caution">
    <text evidence="7">The sequence shown here is derived from an EMBL/GenBank/DDBJ whole genome shotgun (WGS) entry which is preliminary data.</text>
</comment>
<dbReference type="RefSeq" id="WP_377185119.1">
    <property type="nucleotide sequence ID" value="NZ_JBHUOG010000002.1"/>
</dbReference>
<dbReference type="Gene3D" id="3.30.1120.10">
    <property type="match status" value="1"/>
</dbReference>
<protein>
    <submittedName>
        <fullName evidence="7">Arylsulfatase</fullName>
        <ecNumber evidence="7">3.1.6.-</ecNumber>
    </submittedName>
</protein>
<accession>A0ABW5VU94</accession>
<evidence type="ECO:0000256" key="1">
    <source>
        <dbReference type="ARBA" id="ARBA00008779"/>
    </source>
</evidence>
<dbReference type="EC" id="3.1.6.-" evidence="7"/>
<dbReference type="PANTHER" id="PTHR42693:SF53">
    <property type="entry name" value="ENDO-4-O-SULFATASE"/>
    <property type="match status" value="1"/>
</dbReference>
<dbReference type="InterPro" id="IPR050738">
    <property type="entry name" value="Sulfatase"/>
</dbReference>
<comment type="similarity">
    <text evidence="1">Belongs to the sulfatase family.</text>
</comment>
<dbReference type="InterPro" id="IPR024607">
    <property type="entry name" value="Sulfatase_CS"/>
</dbReference>
<proteinExistence type="inferred from homology"/>
<gene>
    <name evidence="7" type="ORF">ACFS27_16870</name>
</gene>
<dbReference type="PANTHER" id="PTHR42693">
    <property type="entry name" value="ARYLSULFATASE FAMILY MEMBER"/>
    <property type="match status" value="1"/>
</dbReference>
<dbReference type="PROSITE" id="PS00149">
    <property type="entry name" value="SULFATASE_2"/>
    <property type="match status" value="1"/>
</dbReference>
<dbReference type="InterPro" id="IPR000917">
    <property type="entry name" value="Sulfatase_N"/>
</dbReference>
<keyword evidence="4" id="KW-0106">Calcium</keyword>
<keyword evidence="3 7" id="KW-0378">Hydrolase</keyword>
<evidence type="ECO:0000256" key="4">
    <source>
        <dbReference type="ARBA" id="ARBA00022837"/>
    </source>
</evidence>
<feature type="region of interest" description="Disordered" evidence="5">
    <location>
        <begin position="419"/>
        <end position="454"/>
    </location>
</feature>
<organism evidence="7 8">
    <name type="scientific">Promicromonospora vindobonensis</name>
    <dbReference type="NCBI Taxonomy" id="195748"/>
    <lineage>
        <taxon>Bacteria</taxon>
        <taxon>Bacillati</taxon>
        <taxon>Actinomycetota</taxon>
        <taxon>Actinomycetes</taxon>
        <taxon>Micrococcales</taxon>
        <taxon>Promicromonosporaceae</taxon>
        <taxon>Promicromonospora</taxon>
    </lineage>
</organism>
<keyword evidence="2" id="KW-0479">Metal-binding</keyword>
<dbReference type="Pfam" id="PF00884">
    <property type="entry name" value="Sulfatase"/>
    <property type="match status" value="1"/>
</dbReference>
<evidence type="ECO:0000313" key="7">
    <source>
        <dbReference type="EMBL" id="MFD2795234.1"/>
    </source>
</evidence>
<reference evidence="8" key="1">
    <citation type="journal article" date="2019" name="Int. J. Syst. Evol. Microbiol.">
        <title>The Global Catalogue of Microorganisms (GCM) 10K type strain sequencing project: providing services to taxonomists for standard genome sequencing and annotation.</title>
        <authorList>
            <consortium name="The Broad Institute Genomics Platform"/>
            <consortium name="The Broad Institute Genome Sequencing Center for Infectious Disease"/>
            <person name="Wu L."/>
            <person name="Ma J."/>
        </authorList>
    </citation>
    <scope>NUCLEOTIDE SEQUENCE [LARGE SCALE GENOMIC DNA]</scope>
    <source>
        <strain evidence="8">CCM 7044</strain>
    </source>
</reference>
<name>A0ABW5VU94_9MICO</name>
<dbReference type="SUPFAM" id="SSF53649">
    <property type="entry name" value="Alkaline phosphatase-like"/>
    <property type="match status" value="1"/>
</dbReference>
<dbReference type="EMBL" id="JBHUOG010000002">
    <property type="protein sequence ID" value="MFD2795234.1"/>
    <property type="molecule type" value="Genomic_DNA"/>
</dbReference>
<evidence type="ECO:0000256" key="3">
    <source>
        <dbReference type="ARBA" id="ARBA00022801"/>
    </source>
</evidence>